<evidence type="ECO:0008006" key="3">
    <source>
        <dbReference type="Google" id="ProtNLM"/>
    </source>
</evidence>
<dbReference type="Proteomes" id="UP000192477">
    <property type="component" value="Unassembled WGS sequence"/>
</dbReference>
<evidence type="ECO:0000313" key="1">
    <source>
        <dbReference type="EMBL" id="OQO68746.1"/>
    </source>
</evidence>
<gene>
    <name evidence="1" type="ORF">BH747_11310</name>
</gene>
<comment type="caution">
    <text evidence="1">The sequence shown here is derived from an EMBL/GenBank/DDBJ whole genome shotgun (WGS) entry which is preliminary data.</text>
</comment>
<name>A0A1V8Y8V2_9ENTE</name>
<protein>
    <recommendedName>
        <fullName evidence="3">Mga helix-turn-helix domain-containing protein</fullName>
    </recommendedName>
</protein>
<sequence length="430" mass="52293">MNWQKLLSKNIQNLFILINQMKDLSWKKTDLAEKLLVDAKTIDRYLKRLEEGDFPIQLIQHKKNVQLIYNQGYSEPYLLFDFLIHSSSFCLLKDLILKNGYQQEYDRSSQERLRKWLGDYHLSFSYKKKKIYGSERKIRYLLFCFLKDFPVFFVDDPEQTFSELFIHLLEQRQPTTEVKILDENHTAFFEIFPELLFRYEYHLPIVEKNYRCIVRLSCNIIIEKYWEKIEQTQIYRKIMTLTEKLDSLFWLNSEFESTNKTTITRVIYQEWLRYSIGLHERVIKEEFYSYKESLRLVPNVNEKLYQYRMALQQTLTYPSFEWGLLLLKVLQERGYLEIYPPELKIVFFFRYDHEEARRLASVLDKTLRHRKRTSIHVCTRSTPPNYAQLIITDHFFPLSNSKNQKTYFYQASFGVDRLLSDIDYWIDTKN</sequence>
<organism evidence="1 2">
    <name type="scientific">Enterococcus villorum</name>
    <dbReference type="NCBI Taxonomy" id="112904"/>
    <lineage>
        <taxon>Bacteria</taxon>
        <taxon>Bacillati</taxon>
        <taxon>Bacillota</taxon>
        <taxon>Bacilli</taxon>
        <taxon>Lactobacillales</taxon>
        <taxon>Enterococcaceae</taxon>
        <taxon>Enterococcus</taxon>
    </lineage>
</organism>
<dbReference type="RefSeq" id="WP_081184604.1">
    <property type="nucleotide sequence ID" value="NZ_MJEA01000014.1"/>
</dbReference>
<dbReference type="EMBL" id="MJEA01000014">
    <property type="protein sequence ID" value="OQO68746.1"/>
    <property type="molecule type" value="Genomic_DNA"/>
</dbReference>
<proteinExistence type="predicted"/>
<evidence type="ECO:0000313" key="2">
    <source>
        <dbReference type="Proteomes" id="UP000192477"/>
    </source>
</evidence>
<reference evidence="1 2" key="1">
    <citation type="journal article" date="2017" name="BMC Microbiol.">
        <title>Comparative genomics of Enterococcus spp. isolated from bovine feces.</title>
        <authorList>
            <person name="Beukers A.G."/>
            <person name="Zaheer R."/>
            <person name="Goji N."/>
            <person name="Amoako K.K."/>
            <person name="Chaves A.V."/>
            <person name="Ward M.P."/>
            <person name="McAllister T.A."/>
        </authorList>
    </citation>
    <scope>NUCLEOTIDE SEQUENCE [LARGE SCALE GENOMIC DNA]</scope>
    <source>
        <strain evidence="1 2">F1129D 143</strain>
    </source>
</reference>
<accession>A0A1V8Y8V2</accession>
<dbReference type="AlphaFoldDB" id="A0A1V8Y8V2"/>
<dbReference type="OrthoDB" id="2192187at2"/>